<dbReference type="SUPFAM" id="SSF53098">
    <property type="entry name" value="Ribonuclease H-like"/>
    <property type="match status" value="1"/>
</dbReference>
<dbReference type="AlphaFoldDB" id="A0AAE0GKS6"/>
<dbReference type="Pfam" id="PF05699">
    <property type="entry name" value="Dimer_Tnp_hAT"/>
    <property type="match status" value="1"/>
</dbReference>
<protein>
    <recommendedName>
        <fullName evidence="2">HAT C-terminal dimerisation domain-containing protein</fullName>
    </recommendedName>
</protein>
<accession>A0AAE0GKS6</accession>
<reference evidence="3 4" key="1">
    <citation type="journal article" date="2015" name="Genome Biol. Evol.">
        <title>Comparative Genomics of a Bacterivorous Green Alga Reveals Evolutionary Causalities and Consequences of Phago-Mixotrophic Mode of Nutrition.</title>
        <authorList>
            <person name="Burns J.A."/>
            <person name="Paasch A."/>
            <person name="Narechania A."/>
            <person name="Kim E."/>
        </authorList>
    </citation>
    <scope>NUCLEOTIDE SEQUENCE [LARGE SCALE GENOMIC DNA]</scope>
    <source>
        <strain evidence="3 4">PLY_AMNH</strain>
    </source>
</reference>
<keyword evidence="4" id="KW-1185">Reference proteome</keyword>
<feature type="region of interest" description="Disordered" evidence="1">
    <location>
        <begin position="121"/>
        <end position="141"/>
    </location>
</feature>
<proteinExistence type="predicted"/>
<evidence type="ECO:0000256" key="1">
    <source>
        <dbReference type="SAM" id="MobiDB-lite"/>
    </source>
</evidence>
<evidence type="ECO:0000313" key="3">
    <source>
        <dbReference type="EMBL" id="KAK3279758.1"/>
    </source>
</evidence>
<name>A0AAE0GKS6_9CHLO</name>
<feature type="compositionally biased region" description="Basic and acidic residues" evidence="1">
    <location>
        <begin position="121"/>
        <end position="138"/>
    </location>
</feature>
<dbReference type="InterPro" id="IPR012337">
    <property type="entry name" value="RNaseH-like_sf"/>
</dbReference>
<evidence type="ECO:0000259" key="2">
    <source>
        <dbReference type="Pfam" id="PF05699"/>
    </source>
</evidence>
<feature type="domain" description="HAT C-terminal dimerisation" evidence="2">
    <location>
        <begin position="179"/>
        <end position="214"/>
    </location>
</feature>
<comment type="caution">
    <text evidence="3">The sequence shown here is derived from an EMBL/GenBank/DDBJ whole genome shotgun (WGS) entry which is preliminary data.</text>
</comment>
<dbReference type="InterPro" id="IPR008906">
    <property type="entry name" value="HATC_C_dom"/>
</dbReference>
<organism evidence="3 4">
    <name type="scientific">Cymbomonas tetramitiformis</name>
    <dbReference type="NCBI Taxonomy" id="36881"/>
    <lineage>
        <taxon>Eukaryota</taxon>
        <taxon>Viridiplantae</taxon>
        <taxon>Chlorophyta</taxon>
        <taxon>Pyramimonadophyceae</taxon>
        <taxon>Pyramimonadales</taxon>
        <taxon>Pyramimonadaceae</taxon>
        <taxon>Cymbomonas</taxon>
    </lineage>
</organism>
<gene>
    <name evidence="3" type="ORF">CYMTET_12376</name>
</gene>
<sequence length="227" mass="26006">MHASDLLQGTKYATVNLIMPIIGKVAYYADENTQLKYEKETVRVANESVKHARKIFNTDLIARFFNSLQDCNLEDWCVATAMDPRYKDFEFRNVSRWRRGTLTAEQAVRRARDAWEADWKPKPESKEVDKVDEGAQADKKRKGKGGKVVTVACLLADSDEEEDASETVELSSEEESLDELTKYLAYPKARANTDPLAWWRVHKAEFPHLAKMARQEPFLLWGTCTAI</sequence>
<dbReference type="EMBL" id="LGRX02004689">
    <property type="protein sequence ID" value="KAK3279758.1"/>
    <property type="molecule type" value="Genomic_DNA"/>
</dbReference>
<dbReference type="GO" id="GO:0046983">
    <property type="term" value="F:protein dimerization activity"/>
    <property type="evidence" value="ECO:0007669"/>
    <property type="project" value="InterPro"/>
</dbReference>
<evidence type="ECO:0000313" key="4">
    <source>
        <dbReference type="Proteomes" id="UP001190700"/>
    </source>
</evidence>
<dbReference type="Proteomes" id="UP001190700">
    <property type="component" value="Unassembled WGS sequence"/>
</dbReference>